<keyword evidence="1" id="KW-0732">Signal</keyword>
<proteinExistence type="predicted"/>
<keyword evidence="3" id="KW-1185">Reference proteome</keyword>
<dbReference type="RefSeq" id="WP_144248726.1">
    <property type="nucleotide sequence ID" value="NZ_VLPK01000002.1"/>
</dbReference>
<name>A0A556MLL9_9SPHI</name>
<dbReference type="Gene3D" id="2.60.40.1120">
    <property type="entry name" value="Carboxypeptidase-like, regulatory domain"/>
    <property type="match status" value="1"/>
</dbReference>
<dbReference type="EMBL" id="VLPK01000002">
    <property type="protein sequence ID" value="TSJ40689.1"/>
    <property type="molecule type" value="Genomic_DNA"/>
</dbReference>
<keyword evidence="2" id="KW-0378">Hydrolase</keyword>
<accession>A0A556MLL9</accession>
<evidence type="ECO:0000313" key="3">
    <source>
        <dbReference type="Proteomes" id="UP000318733"/>
    </source>
</evidence>
<dbReference type="AlphaFoldDB" id="A0A556MLL9"/>
<evidence type="ECO:0000313" key="2">
    <source>
        <dbReference type="EMBL" id="TSJ40689.1"/>
    </source>
</evidence>
<dbReference type="InterPro" id="IPR008969">
    <property type="entry name" value="CarboxyPept-like_regulatory"/>
</dbReference>
<evidence type="ECO:0000256" key="1">
    <source>
        <dbReference type="SAM" id="SignalP"/>
    </source>
</evidence>
<feature type="signal peptide" evidence="1">
    <location>
        <begin position="1"/>
        <end position="21"/>
    </location>
</feature>
<protein>
    <submittedName>
        <fullName evidence="2">Carboxypeptidase-like regulatory domain-containing protein</fullName>
    </submittedName>
</protein>
<gene>
    <name evidence="2" type="ORF">FO440_13165</name>
</gene>
<keyword evidence="2" id="KW-0645">Protease</keyword>
<dbReference type="OrthoDB" id="1223654at2"/>
<organism evidence="2 3">
    <name type="scientific">Mucilaginibacter corticis</name>
    <dbReference type="NCBI Taxonomy" id="2597670"/>
    <lineage>
        <taxon>Bacteria</taxon>
        <taxon>Pseudomonadati</taxon>
        <taxon>Bacteroidota</taxon>
        <taxon>Sphingobacteriia</taxon>
        <taxon>Sphingobacteriales</taxon>
        <taxon>Sphingobacteriaceae</taxon>
        <taxon>Mucilaginibacter</taxon>
    </lineage>
</organism>
<sequence length="369" mass="42128">MKHLFSLIILCALRISLFAQATYTITGIITDTTGTKIPSATVFVAGSEKATVTDGNGNFVFRNMLPGNYQLVVNMLGYNYVKQSITLKDKSETVNIALGEKQVELQEVVIGAKKIMPKPRLLRLFTKIFIGEYGFATDCKILNPEVLKLKEADVSIFGKSYDFLLVENNSLGYRIKYLLKFFQYTPVRNSYFYDGDFSFEPMVGTPEQQAIWEKNRRIAYLGSFMHYLRSMHAQNTNKEGFLTYEVTKMDYPVMDLKPAPVNTEQMVRRVDGSQAEFKFNNLWFYVAYDPRKSTPDYVPNSDKDVRLFHIGRGASVFRIGGQFDSRGSLNAYENIQIKGYWAGKRIAYQLPYEYIYSNDGSIDSTTAHP</sequence>
<dbReference type="GO" id="GO:0004180">
    <property type="term" value="F:carboxypeptidase activity"/>
    <property type="evidence" value="ECO:0007669"/>
    <property type="project" value="UniProtKB-KW"/>
</dbReference>
<feature type="chain" id="PRO_5022054132" evidence="1">
    <location>
        <begin position="22"/>
        <end position="369"/>
    </location>
</feature>
<dbReference type="Pfam" id="PF13715">
    <property type="entry name" value="CarbopepD_reg_2"/>
    <property type="match status" value="1"/>
</dbReference>
<dbReference type="Proteomes" id="UP000318733">
    <property type="component" value="Unassembled WGS sequence"/>
</dbReference>
<comment type="caution">
    <text evidence="2">The sequence shown here is derived from an EMBL/GenBank/DDBJ whole genome shotgun (WGS) entry which is preliminary data.</text>
</comment>
<reference evidence="2 3" key="1">
    <citation type="submission" date="2019-07" db="EMBL/GenBank/DDBJ databases">
        <authorList>
            <person name="Huq M.A."/>
        </authorList>
    </citation>
    <scope>NUCLEOTIDE SEQUENCE [LARGE SCALE GENOMIC DNA]</scope>
    <source>
        <strain evidence="2 3">MAH-19</strain>
    </source>
</reference>
<dbReference type="SUPFAM" id="SSF49464">
    <property type="entry name" value="Carboxypeptidase regulatory domain-like"/>
    <property type="match status" value="1"/>
</dbReference>
<keyword evidence="2" id="KW-0121">Carboxypeptidase</keyword>